<evidence type="ECO:0000313" key="2">
    <source>
        <dbReference type="EMBL" id="GBP08893.1"/>
    </source>
</evidence>
<dbReference type="AlphaFoldDB" id="A0A4C1T311"/>
<evidence type="ECO:0000256" key="1">
    <source>
        <dbReference type="SAM" id="MobiDB-lite"/>
    </source>
</evidence>
<evidence type="ECO:0000313" key="3">
    <source>
        <dbReference type="Proteomes" id="UP000299102"/>
    </source>
</evidence>
<proteinExistence type="predicted"/>
<dbReference type="Proteomes" id="UP000299102">
    <property type="component" value="Unassembled WGS sequence"/>
</dbReference>
<gene>
    <name evidence="2" type="ORF">EVAR_78284_1</name>
</gene>
<comment type="caution">
    <text evidence="2">The sequence shown here is derived from an EMBL/GenBank/DDBJ whole genome shotgun (WGS) entry which is preliminary data.</text>
</comment>
<sequence length="260" mass="28402">MITVGGHAYRASLYSRNYRPARALPPPDGRVAGAESPFFSRGRRRRADAASLRIRLMWAAAITSRHNTSVSIRGDEAQTRAGCGRRRWIHLTFGGGRGARARALERRPRDRDTHNAPAPAPTRRDLRRRRECRGCALHGGAAQVQVRAAFRRRARIANGRRAPPTAESRAAYSARARRGGCRLGHPPRSTLLLAARAFPSAASATATIIDFTSGVGDVGGGAHAAAVTHRASCNVGTVRRRTACDDLYIYHVTYHTYHDP</sequence>
<feature type="region of interest" description="Disordered" evidence="1">
    <location>
        <begin position="99"/>
        <end position="126"/>
    </location>
</feature>
<protein>
    <submittedName>
        <fullName evidence="2">Uncharacterized protein</fullName>
    </submittedName>
</protein>
<reference evidence="2 3" key="1">
    <citation type="journal article" date="2019" name="Commun. Biol.">
        <title>The bagworm genome reveals a unique fibroin gene that provides high tensile strength.</title>
        <authorList>
            <person name="Kono N."/>
            <person name="Nakamura H."/>
            <person name="Ohtoshi R."/>
            <person name="Tomita M."/>
            <person name="Numata K."/>
            <person name="Arakawa K."/>
        </authorList>
    </citation>
    <scope>NUCLEOTIDE SEQUENCE [LARGE SCALE GENOMIC DNA]</scope>
</reference>
<accession>A0A4C1T311</accession>
<name>A0A4C1T311_EUMVA</name>
<feature type="compositionally biased region" description="Basic and acidic residues" evidence="1">
    <location>
        <begin position="102"/>
        <end position="114"/>
    </location>
</feature>
<keyword evidence="3" id="KW-1185">Reference proteome</keyword>
<organism evidence="2 3">
    <name type="scientific">Eumeta variegata</name>
    <name type="common">Bagworm moth</name>
    <name type="synonym">Eumeta japonica</name>
    <dbReference type="NCBI Taxonomy" id="151549"/>
    <lineage>
        <taxon>Eukaryota</taxon>
        <taxon>Metazoa</taxon>
        <taxon>Ecdysozoa</taxon>
        <taxon>Arthropoda</taxon>
        <taxon>Hexapoda</taxon>
        <taxon>Insecta</taxon>
        <taxon>Pterygota</taxon>
        <taxon>Neoptera</taxon>
        <taxon>Endopterygota</taxon>
        <taxon>Lepidoptera</taxon>
        <taxon>Glossata</taxon>
        <taxon>Ditrysia</taxon>
        <taxon>Tineoidea</taxon>
        <taxon>Psychidae</taxon>
        <taxon>Oiketicinae</taxon>
        <taxon>Eumeta</taxon>
    </lineage>
</organism>
<dbReference type="EMBL" id="BGZK01000033">
    <property type="protein sequence ID" value="GBP08893.1"/>
    <property type="molecule type" value="Genomic_DNA"/>
</dbReference>